<evidence type="ECO:0000313" key="7">
    <source>
        <dbReference type="Proteomes" id="UP001143349"/>
    </source>
</evidence>
<dbReference type="PANTHER" id="PTHR43400:SF10">
    <property type="entry name" value="3-OXOSTEROID 1-DEHYDROGENASE"/>
    <property type="match status" value="1"/>
</dbReference>
<evidence type="ECO:0000256" key="4">
    <source>
        <dbReference type="ARBA" id="ARBA00023002"/>
    </source>
</evidence>
<dbReference type="Gene3D" id="3.50.50.60">
    <property type="entry name" value="FAD/NAD(P)-binding domain"/>
    <property type="match status" value="1"/>
</dbReference>
<evidence type="ECO:0000259" key="5">
    <source>
        <dbReference type="Pfam" id="PF00890"/>
    </source>
</evidence>
<organism evidence="6 7">
    <name type="scientific">Paracoccus kondratievae</name>
    <dbReference type="NCBI Taxonomy" id="135740"/>
    <lineage>
        <taxon>Bacteria</taxon>
        <taxon>Pseudomonadati</taxon>
        <taxon>Pseudomonadota</taxon>
        <taxon>Alphaproteobacteria</taxon>
        <taxon>Rhodobacterales</taxon>
        <taxon>Paracoccaceae</taxon>
        <taxon>Paracoccus</taxon>
    </lineage>
</organism>
<dbReference type="RefSeq" id="WP_227493475.1">
    <property type="nucleotide sequence ID" value="NZ_BSFH01000032.1"/>
</dbReference>
<reference evidence="6" key="2">
    <citation type="submission" date="2023-01" db="EMBL/GenBank/DDBJ databases">
        <authorList>
            <person name="Sun Q."/>
            <person name="Evtushenko L."/>
        </authorList>
    </citation>
    <scope>NUCLEOTIDE SEQUENCE</scope>
    <source>
        <strain evidence="6">VKM B-2222</strain>
    </source>
</reference>
<dbReference type="InterPro" id="IPR027477">
    <property type="entry name" value="Succ_DH/fumarate_Rdtase_cat_sf"/>
</dbReference>
<dbReference type="Gene3D" id="3.90.700.10">
    <property type="entry name" value="Succinate dehydrogenase/fumarate reductase flavoprotein, catalytic domain"/>
    <property type="match status" value="1"/>
</dbReference>
<comment type="cofactor">
    <cofactor evidence="1">
        <name>FAD</name>
        <dbReference type="ChEBI" id="CHEBI:57692"/>
    </cofactor>
</comment>
<comment type="caution">
    <text evidence="6">The sequence shown here is derived from an EMBL/GenBank/DDBJ whole genome shotgun (WGS) entry which is preliminary data.</text>
</comment>
<protein>
    <recommendedName>
        <fullName evidence="5">FAD-dependent oxidoreductase 2 FAD-binding domain-containing protein</fullName>
    </recommendedName>
</protein>
<dbReference type="Pfam" id="PF00890">
    <property type="entry name" value="FAD_binding_2"/>
    <property type="match status" value="1"/>
</dbReference>
<proteinExistence type="predicted"/>
<name>A0AAD3P0D8_9RHOB</name>
<keyword evidence="4" id="KW-0560">Oxidoreductase</keyword>
<feature type="domain" description="FAD-dependent oxidoreductase 2 FAD-binding" evidence="5">
    <location>
        <begin position="11"/>
        <end position="121"/>
    </location>
</feature>
<evidence type="ECO:0000313" key="6">
    <source>
        <dbReference type="EMBL" id="GLK65138.1"/>
    </source>
</evidence>
<dbReference type="GO" id="GO:0016491">
    <property type="term" value="F:oxidoreductase activity"/>
    <property type="evidence" value="ECO:0007669"/>
    <property type="project" value="UniProtKB-KW"/>
</dbReference>
<dbReference type="PANTHER" id="PTHR43400">
    <property type="entry name" value="FUMARATE REDUCTASE"/>
    <property type="match status" value="1"/>
</dbReference>
<dbReference type="InterPro" id="IPR003953">
    <property type="entry name" value="FAD-dep_OxRdtase_2_FAD-bd"/>
</dbReference>
<dbReference type="GO" id="GO:0008202">
    <property type="term" value="P:steroid metabolic process"/>
    <property type="evidence" value="ECO:0007669"/>
    <property type="project" value="UniProtKB-ARBA"/>
</dbReference>
<sequence>MPEGLARQCGIAAPALIETLTRFNEAAARGEGPEFGKGSTSYQRYLGDAEHRPNPCLRPLEGPFYAVEIYPGDIGTSMEPDITAKGEVRDRQGKVIPGLYACGNGINSIMSGAYPGPGSTLGPGLTFGYVVGQSAAV</sequence>
<keyword evidence="2" id="KW-0285">Flavoprotein</keyword>
<evidence type="ECO:0000256" key="2">
    <source>
        <dbReference type="ARBA" id="ARBA00022630"/>
    </source>
</evidence>
<keyword evidence="7" id="KW-1185">Reference proteome</keyword>
<evidence type="ECO:0000256" key="3">
    <source>
        <dbReference type="ARBA" id="ARBA00022827"/>
    </source>
</evidence>
<dbReference type="SUPFAM" id="SSF56425">
    <property type="entry name" value="Succinate dehydrogenase/fumarate reductase flavoprotein, catalytic domain"/>
    <property type="match status" value="1"/>
</dbReference>
<evidence type="ECO:0000256" key="1">
    <source>
        <dbReference type="ARBA" id="ARBA00001974"/>
    </source>
</evidence>
<dbReference type="InterPro" id="IPR036188">
    <property type="entry name" value="FAD/NAD-bd_sf"/>
</dbReference>
<reference evidence="6" key="1">
    <citation type="journal article" date="2014" name="Int. J. Syst. Evol. Microbiol.">
        <title>Complete genome sequence of Corynebacterium casei LMG S-19264T (=DSM 44701T), isolated from a smear-ripened cheese.</title>
        <authorList>
            <consortium name="US DOE Joint Genome Institute (JGI-PGF)"/>
            <person name="Walter F."/>
            <person name="Albersmeier A."/>
            <person name="Kalinowski J."/>
            <person name="Ruckert C."/>
        </authorList>
    </citation>
    <scope>NUCLEOTIDE SEQUENCE</scope>
    <source>
        <strain evidence="6">VKM B-2222</strain>
    </source>
</reference>
<accession>A0AAD3P0D8</accession>
<dbReference type="AlphaFoldDB" id="A0AAD3P0D8"/>
<gene>
    <name evidence="6" type="ORF">GCM10017635_26090</name>
</gene>
<keyword evidence="3" id="KW-0274">FAD</keyword>
<dbReference type="EMBL" id="BSFH01000032">
    <property type="protein sequence ID" value="GLK65138.1"/>
    <property type="molecule type" value="Genomic_DNA"/>
</dbReference>
<dbReference type="Proteomes" id="UP001143349">
    <property type="component" value="Unassembled WGS sequence"/>
</dbReference>
<dbReference type="InterPro" id="IPR050315">
    <property type="entry name" value="FAD-oxidoreductase_2"/>
</dbReference>